<evidence type="ECO:0000313" key="2">
    <source>
        <dbReference type="Proteomes" id="UP001439875"/>
    </source>
</evidence>
<comment type="caution">
    <text evidence="1">The sequence shown here is derived from an EMBL/GenBank/DDBJ whole genome shotgun (WGS) entry which is preliminary data.</text>
</comment>
<organism evidence="1 2">
    <name type="scientific">Robertmurraya yapensis</name>
    <name type="common">ex Hitch et al 2024</name>
    <dbReference type="NCBI Taxonomy" id="3133160"/>
    <lineage>
        <taxon>Bacteria</taxon>
        <taxon>Bacillati</taxon>
        <taxon>Bacillota</taxon>
        <taxon>Bacilli</taxon>
        <taxon>Bacillales</taxon>
        <taxon>Bacillaceae</taxon>
        <taxon>Robertmurraya</taxon>
    </lineage>
</organism>
<accession>A0ACC6SG45</accession>
<dbReference type="EMBL" id="JBBMEW010000027">
    <property type="protein sequence ID" value="MEQ2529062.1"/>
    <property type="molecule type" value="Genomic_DNA"/>
</dbReference>
<gene>
    <name evidence="1" type="ORF">WMO40_20520</name>
</gene>
<reference evidence="1" key="1">
    <citation type="submission" date="2024-03" db="EMBL/GenBank/DDBJ databases">
        <title>Human intestinal bacterial collection.</title>
        <authorList>
            <person name="Pauvert C."/>
            <person name="Hitch T.C.A."/>
            <person name="Clavel T."/>
        </authorList>
    </citation>
    <scope>NUCLEOTIDE SEQUENCE</scope>
    <source>
        <strain evidence="1">CLA-AA-H227</strain>
    </source>
</reference>
<evidence type="ECO:0000313" key="1">
    <source>
        <dbReference type="EMBL" id="MEQ2529062.1"/>
    </source>
</evidence>
<keyword evidence="2" id="KW-1185">Reference proteome</keyword>
<proteinExistence type="predicted"/>
<dbReference type="Proteomes" id="UP001439875">
    <property type="component" value="Unassembled WGS sequence"/>
</dbReference>
<name>A0ACC6SG45_9BACI</name>
<sequence>MARLESEAKGGFYPTPVDEMELILKRLSCTAGQAITLLDPCCGKGAALKQWQDDMKAKGANPTSYGIEIEKSRGTQAESIIDHVIKCGYEEAKISHDAFSAMYLNPPFMQMNGERMETTFLRDLTGDYLQAGGILIFNLPQYVLKDVAKILASRFVDIKVYRFTDANYDSYKQVIVYAVRRRKGIRSEKERRYQQSIEKELHNYSFLGKNALPSLDVADLDTNFYTIPKNEKPVVLFQSMKVEEDDILQSLQTSNRFYEKVEDKIKDLNITTGKKINPAMPLKIAHIATAIASGTLPEDMGDHLLVGVSKRVQEQKMQINPKSGKEEEVTTFKSKSIVRIFSDKGIFNLK</sequence>
<protein>
    <submittedName>
        <fullName evidence="1">DUF6094 domain-containing protein</fullName>
    </submittedName>
</protein>